<dbReference type="Proteomes" id="UP000007801">
    <property type="component" value="Unassembled WGS sequence"/>
</dbReference>
<proteinExistence type="predicted"/>
<feature type="compositionally biased region" description="Polar residues" evidence="1">
    <location>
        <begin position="48"/>
        <end position="65"/>
    </location>
</feature>
<evidence type="ECO:0000313" key="3">
    <source>
        <dbReference type="Proteomes" id="UP000007801"/>
    </source>
</evidence>
<evidence type="ECO:0000256" key="1">
    <source>
        <dbReference type="SAM" id="MobiDB-lite"/>
    </source>
</evidence>
<dbReference type="InParanoid" id="A0A0P9BRH2"/>
<name>A0A0P9BRH2_DROAN</name>
<feature type="region of interest" description="Disordered" evidence="1">
    <location>
        <begin position="44"/>
        <end position="82"/>
    </location>
</feature>
<feature type="region of interest" description="Disordered" evidence="1">
    <location>
        <begin position="1"/>
        <end position="22"/>
    </location>
</feature>
<dbReference type="OrthoDB" id="8058287at2759"/>
<sequence>MALVAHRMMLPSRHRRSTTQQQVARNKVGVLLVPSVADYYAGGADQLATPQPTPTASQQHLNLQVESPLEPGDSNISSGNGKLSFFASTGAKFMAR</sequence>
<keyword evidence="3" id="KW-1185">Reference proteome</keyword>
<dbReference type="AlphaFoldDB" id="A0A0P9BRH2"/>
<gene>
    <name evidence="2" type="primary">Dana\GF23261</name>
    <name evidence="2" type="synonym">dana_GLEANR_792</name>
    <name evidence="2" type="ORF">GF23261</name>
</gene>
<accession>A0A0P9BRH2</accession>
<organism evidence="2 3">
    <name type="scientific">Drosophila ananassae</name>
    <name type="common">Fruit fly</name>
    <dbReference type="NCBI Taxonomy" id="7217"/>
    <lineage>
        <taxon>Eukaryota</taxon>
        <taxon>Metazoa</taxon>
        <taxon>Ecdysozoa</taxon>
        <taxon>Arthropoda</taxon>
        <taxon>Hexapoda</taxon>
        <taxon>Insecta</taxon>
        <taxon>Pterygota</taxon>
        <taxon>Neoptera</taxon>
        <taxon>Endopterygota</taxon>
        <taxon>Diptera</taxon>
        <taxon>Brachycera</taxon>
        <taxon>Muscomorpha</taxon>
        <taxon>Ephydroidea</taxon>
        <taxon>Drosophilidae</taxon>
        <taxon>Drosophila</taxon>
        <taxon>Sophophora</taxon>
    </lineage>
</organism>
<protein>
    <submittedName>
        <fullName evidence="2">Uncharacterized protein</fullName>
    </submittedName>
</protein>
<dbReference type="EMBL" id="CH902624">
    <property type="protein sequence ID" value="KPU74329.1"/>
    <property type="molecule type" value="Genomic_DNA"/>
</dbReference>
<evidence type="ECO:0000313" key="2">
    <source>
        <dbReference type="EMBL" id="KPU74329.1"/>
    </source>
</evidence>
<reference evidence="2 3" key="1">
    <citation type="journal article" date="2007" name="Nature">
        <title>Evolution of genes and genomes on the Drosophila phylogeny.</title>
        <authorList>
            <consortium name="Drosophila 12 Genomes Consortium"/>
            <person name="Clark A.G."/>
            <person name="Eisen M.B."/>
            <person name="Smith D.R."/>
            <person name="Bergman C.M."/>
            <person name="Oliver B."/>
            <person name="Markow T.A."/>
            <person name="Kaufman T.C."/>
            <person name="Kellis M."/>
            <person name="Gelbart W."/>
            <person name="Iyer V.N."/>
            <person name="Pollard D.A."/>
            <person name="Sackton T.B."/>
            <person name="Larracuente A.M."/>
            <person name="Singh N.D."/>
            <person name="Abad J.P."/>
            <person name="Abt D.N."/>
            <person name="Adryan B."/>
            <person name="Aguade M."/>
            <person name="Akashi H."/>
            <person name="Anderson W.W."/>
            <person name="Aquadro C.F."/>
            <person name="Ardell D.H."/>
            <person name="Arguello R."/>
            <person name="Artieri C.G."/>
            <person name="Barbash D.A."/>
            <person name="Barker D."/>
            <person name="Barsanti P."/>
            <person name="Batterham P."/>
            <person name="Batzoglou S."/>
            <person name="Begun D."/>
            <person name="Bhutkar A."/>
            <person name="Blanco E."/>
            <person name="Bosak S.A."/>
            <person name="Bradley R.K."/>
            <person name="Brand A.D."/>
            <person name="Brent M.R."/>
            <person name="Brooks A.N."/>
            <person name="Brown R.H."/>
            <person name="Butlin R.K."/>
            <person name="Caggese C."/>
            <person name="Calvi B.R."/>
            <person name="Bernardo de Carvalho A."/>
            <person name="Caspi A."/>
            <person name="Castrezana S."/>
            <person name="Celniker S.E."/>
            <person name="Chang J.L."/>
            <person name="Chapple C."/>
            <person name="Chatterji S."/>
            <person name="Chinwalla A."/>
            <person name="Civetta A."/>
            <person name="Clifton S.W."/>
            <person name="Comeron J.M."/>
            <person name="Costello J.C."/>
            <person name="Coyne J.A."/>
            <person name="Daub J."/>
            <person name="David R.G."/>
            <person name="Delcher A.L."/>
            <person name="Delehaunty K."/>
            <person name="Do C.B."/>
            <person name="Ebling H."/>
            <person name="Edwards K."/>
            <person name="Eickbush T."/>
            <person name="Evans J.D."/>
            <person name="Filipski A."/>
            <person name="Findeiss S."/>
            <person name="Freyhult E."/>
            <person name="Fulton L."/>
            <person name="Fulton R."/>
            <person name="Garcia A.C."/>
            <person name="Gardiner A."/>
            <person name="Garfield D.A."/>
            <person name="Garvin B.E."/>
            <person name="Gibson G."/>
            <person name="Gilbert D."/>
            <person name="Gnerre S."/>
            <person name="Godfrey J."/>
            <person name="Good R."/>
            <person name="Gotea V."/>
            <person name="Gravely B."/>
            <person name="Greenberg A.J."/>
            <person name="Griffiths-Jones S."/>
            <person name="Gross S."/>
            <person name="Guigo R."/>
            <person name="Gustafson E.A."/>
            <person name="Haerty W."/>
            <person name="Hahn M.W."/>
            <person name="Halligan D.L."/>
            <person name="Halpern A.L."/>
            <person name="Halter G.M."/>
            <person name="Han M.V."/>
            <person name="Heger A."/>
            <person name="Hillier L."/>
            <person name="Hinrichs A.S."/>
            <person name="Holmes I."/>
            <person name="Hoskins R.A."/>
            <person name="Hubisz M.J."/>
            <person name="Hultmark D."/>
            <person name="Huntley M.A."/>
            <person name="Jaffe D.B."/>
            <person name="Jagadeeshan S."/>
            <person name="Jeck W.R."/>
            <person name="Johnson J."/>
            <person name="Jones C.D."/>
            <person name="Jordan W.C."/>
            <person name="Karpen G.H."/>
            <person name="Kataoka E."/>
            <person name="Keightley P.D."/>
            <person name="Kheradpour P."/>
            <person name="Kirkness E.F."/>
            <person name="Koerich L.B."/>
            <person name="Kristiansen K."/>
            <person name="Kudrna D."/>
            <person name="Kulathinal R.J."/>
            <person name="Kumar S."/>
            <person name="Kwok R."/>
            <person name="Lander E."/>
            <person name="Langley C.H."/>
            <person name="Lapoint R."/>
            <person name="Lazzaro B.P."/>
            <person name="Lee S.J."/>
            <person name="Levesque L."/>
            <person name="Li R."/>
            <person name="Lin C.F."/>
            <person name="Lin M.F."/>
            <person name="Lindblad-Toh K."/>
            <person name="Llopart A."/>
            <person name="Long M."/>
            <person name="Low L."/>
            <person name="Lozovsky E."/>
            <person name="Lu J."/>
            <person name="Luo M."/>
            <person name="Machado C.A."/>
            <person name="Makalowski W."/>
            <person name="Marzo M."/>
            <person name="Matsuda M."/>
            <person name="Matzkin L."/>
            <person name="McAllister B."/>
            <person name="McBride C.S."/>
            <person name="McKernan B."/>
            <person name="McKernan K."/>
            <person name="Mendez-Lago M."/>
            <person name="Minx P."/>
            <person name="Mollenhauer M.U."/>
            <person name="Montooth K."/>
            <person name="Mount S.M."/>
            <person name="Mu X."/>
            <person name="Myers E."/>
            <person name="Negre B."/>
            <person name="Newfeld S."/>
            <person name="Nielsen R."/>
            <person name="Noor M.A."/>
            <person name="O'Grady P."/>
            <person name="Pachter L."/>
            <person name="Papaceit M."/>
            <person name="Parisi M.J."/>
            <person name="Parisi M."/>
            <person name="Parts L."/>
            <person name="Pedersen J.S."/>
            <person name="Pesole G."/>
            <person name="Phillippy A.M."/>
            <person name="Ponting C.P."/>
            <person name="Pop M."/>
            <person name="Porcelli D."/>
            <person name="Powell J.R."/>
            <person name="Prohaska S."/>
            <person name="Pruitt K."/>
            <person name="Puig M."/>
            <person name="Quesneville H."/>
            <person name="Ram K.R."/>
            <person name="Rand D."/>
            <person name="Rasmussen M.D."/>
            <person name="Reed L.K."/>
            <person name="Reenan R."/>
            <person name="Reily A."/>
            <person name="Remington K.A."/>
            <person name="Rieger T.T."/>
            <person name="Ritchie M.G."/>
            <person name="Robin C."/>
            <person name="Rogers Y.H."/>
            <person name="Rohde C."/>
            <person name="Rozas J."/>
            <person name="Rubenfield M.J."/>
            <person name="Ruiz A."/>
            <person name="Russo S."/>
            <person name="Salzberg S.L."/>
            <person name="Sanchez-Gracia A."/>
            <person name="Saranga D.J."/>
            <person name="Sato H."/>
            <person name="Schaeffer S.W."/>
            <person name="Schatz M.C."/>
            <person name="Schlenke T."/>
            <person name="Schwartz R."/>
            <person name="Segarra C."/>
            <person name="Singh R.S."/>
            <person name="Sirot L."/>
            <person name="Sirota M."/>
            <person name="Sisneros N.B."/>
            <person name="Smith C.D."/>
            <person name="Smith T.F."/>
            <person name="Spieth J."/>
            <person name="Stage D.E."/>
            <person name="Stark A."/>
            <person name="Stephan W."/>
            <person name="Strausberg R.L."/>
            <person name="Strempel S."/>
            <person name="Sturgill D."/>
            <person name="Sutton G."/>
            <person name="Sutton G.G."/>
            <person name="Tao W."/>
            <person name="Teichmann S."/>
            <person name="Tobari Y.N."/>
            <person name="Tomimura Y."/>
            <person name="Tsolas J.M."/>
            <person name="Valente V.L."/>
            <person name="Venter E."/>
            <person name="Venter J.C."/>
            <person name="Vicario S."/>
            <person name="Vieira F.G."/>
            <person name="Vilella A.J."/>
            <person name="Villasante A."/>
            <person name="Walenz B."/>
            <person name="Wang J."/>
            <person name="Wasserman M."/>
            <person name="Watts T."/>
            <person name="Wilson D."/>
            <person name="Wilson R.K."/>
            <person name="Wing R.A."/>
            <person name="Wolfner M.F."/>
            <person name="Wong A."/>
            <person name="Wong G.K."/>
            <person name="Wu C.I."/>
            <person name="Wu G."/>
            <person name="Yamamoto D."/>
            <person name="Yang H.P."/>
            <person name="Yang S.P."/>
            <person name="Yorke J.A."/>
            <person name="Yoshida K."/>
            <person name="Zdobnov E."/>
            <person name="Zhang P."/>
            <person name="Zhang Y."/>
            <person name="Zimin A.V."/>
            <person name="Baldwin J."/>
            <person name="Abdouelleil A."/>
            <person name="Abdulkadir J."/>
            <person name="Abebe A."/>
            <person name="Abera B."/>
            <person name="Abreu J."/>
            <person name="Acer S.C."/>
            <person name="Aftuck L."/>
            <person name="Alexander A."/>
            <person name="An P."/>
            <person name="Anderson E."/>
            <person name="Anderson S."/>
            <person name="Arachi H."/>
            <person name="Azer M."/>
            <person name="Bachantsang P."/>
            <person name="Barry A."/>
            <person name="Bayul T."/>
            <person name="Berlin A."/>
            <person name="Bessette D."/>
            <person name="Bloom T."/>
            <person name="Blye J."/>
            <person name="Boguslavskiy L."/>
            <person name="Bonnet C."/>
            <person name="Boukhgalter B."/>
            <person name="Bourzgui I."/>
            <person name="Brown A."/>
            <person name="Cahill P."/>
            <person name="Channer S."/>
            <person name="Cheshatsang Y."/>
            <person name="Chuda L."/>
            <person name="Citroen M."/>
            <person name="Collymore A."/>
            <person name="Cooke P."/>
            <person name="Costello M."/>
            <person name="D'Aco K."/>
            <person name="Daza R."/>
            <person name="De Haan G."/>
            <person name="DeGray S."/>
            <person name="DeMaso C."/>
            <person name="Dhargay N."/>
            <person name="Dooley K."/>
            <person name="Dooley E."/>
            <person name="Doricent M."/>
            <person name="Dorje P."/>
            <person name="Dorjee K."/>
            <person name="Dupes A."/>
            <person name="Elong R."/>
            <person name="Falk J."/>
            <person name="Farina A."/>
            <person name="Faro S."/>
            <person name="Ferguson D."/>
            <person name="Fisher S."/>
            <person name="Foley C.D."/>
            <person name="Franke A."/>
            <person name="Friedrich D."/>
            <person name="Gadbois L."/>
            <person name="Gearin G."/>
            <person name="Gearin C.R."/>
            <person name="Giannoukos G."/>
            <person name="Goode T."/>
            <person name="Graham J."/>
            <person name="Grandbois E."/>
            <person name="Grewal S."/>
            <person name="Gyaltsen K."/>
            <person name="Hafez N."/>
            <person name="Hagos B."/>
            <person name="Hall J."/>
            <person name="Henson C."/>
            <person name="Hollinger A."/>
            <person name="Honan T."/>
            <person name="Huard M.D."/>
            <person name="Hughes L."/>
            <person name="Hurhula B."/>
            <person name="Husby M.E."/>
            <person name="Kamat A."/>
            <person name="Kanga B."/>
            <person name="Kashin S."/>
            <person name="Khazanovich D."/>
            <person name="Kisner P."/>
            <person name="Lance K."/>
            <person name="Lara M."/>
            <person name="Lee W."/>
            <person name="Lennon N."/>
            <person name="Letendre F."/>
            <person name="LeVine R."/>
            <person name="Lipovsky A."/>
            <person name="Liu X."/>
            <person name="Liu J."/>
            <person name="Liu S."/>
            <person name="Lokyitsang T."/>
            <person name="Lokyitsang Y."/>
            <person name="Lubonja R."/>
            <person name="Lui A."/>
            <person name="MacDonald P."/>
            <person name="Magnisalis V."/>
            <person name="Maru K."/>
            <person name="Matthews C."/>
            <person name="McCusker W."/>
            <person name="McDonough S."/>
            <person name="Mehta T."/>
            <person name="Meldrim J."/>
            <person name="Meneus L."/>
            <person name="Mihai O."/>
            <person name="Mihalev A."/>
            <person name="Mihova T."/>
            <person name="Mittelman R."/>
            <person name="Mlenga V."/>
            <person name="Montmayeur A."/>
            <person name="Mulrain L."/>
            <person name="Navidi A."/>
            <person name="Naylor J."/>
            <person name="Negash T."/>
            <person name="Nguyen T."/>
            <person name="Nguyen N."/>
            <person name="Nicol R."/>
            <person name="Norbu C."/>
            <person name="Norbu N."/>
            <person name="Novod N."/>
            <person name="O'Neill B."/>
            <person name="Osman S."/>
            <person name="Markiewicz E."/>
            <person name="Oyono O.L."/>
            <person name="Patti C."/>
            <person name="Phunkhang P."/>
            <person name="Pierre F."/>
            <person name="Priest M."/>
            <person name="Raghuraman S."/>
            <person name="Rege F."/>
            <person name="Reyes R."/>
            <person name="Rise C."/>
            <person name="Rogov P."/>
            <person name="Ross K."/>
            <person name="Ryan E."/>
            <person name="Settipalli S."/>
            <person name="Shea T."/>
            <person name="Sherpa N."/>
            <person name="Shi L."/>
            <person name="Shih D."/>
            <person name="Sparrow T."/>
            <person name="Spaulding J."/>
            <person name="Stalker J."/>
            <person name="Stange-Thomann N."/>
            <person name="Stavropoulos S."/>
            <person name="Stone C."/>
            <person name="Strader C."/>
            <person name="Tesfaye S."/>
            <person name="Thomson T."/>
            <person name="Thoulutsang Y."/>
            <person name="Thoulutsang D."/>
            <person name="Topham K."/>
            <person name="Topping I."/>
            <person name="Tsamla T."/>
            <person name="Vassiliev H."/>
            <person name="Vo A."/>
            <person name="Wangchuk T."/>
            <person name="Wangdi T."/>
            <person name="Weiand M."/>
            <person name="Wilkinson J."/>
            <person name="Wilson A."/>
            <person name="Yadav S."/>
            <person name="Young G."/>
            <person name="Yu Q."/>
            <person name="Zembek L."/>
            <person name="Zhong D."/>
            <person name="Zimmer A."/>
            <person name="Zwirko Z."/>
            <person name="Jaffe D.B."/>
            <person name="Alvarez P."/>
            <person name="Brockman W."/>
            <person name="Butler J."/>
            <person name="Chin C."/>
            <person name="Gnerre S."/>
            <person name="Grabherr M."/>
            <person name="Kleber M."/>
            <person name="Mauceli E."/>
            <person name="MacCallum I."/>
        </authorList>
    </citation>
    <scope>NUCLEOTIDE SEQUENCE [LARGE SCALE GENOMIC DNA]</scope>
    <source>
        <strain evidence="3">Tucson 14024-0371.13</strain>
    </source>
</reference>